<keyword evidence="7" id="KW-1185">Reference proteome</keyword>
<dbReference type="RefSeq" id="WP_183305059.1">
    <property type="nucleotide sequence ID" value="NZ_JACIFD010000019.1"/>
</dbReference>
<dbReference type="InterPro" id="IPR013519">
    <property type="entry name" value="Int_alpha_beta-p"/>
</dbReference>
<proteinExistence type="predicted"/>
<dbReference type="SUPFAM" id="SSF69318">
    <property type="entry name" value="Integrin alpha N-terminal domain"/>
    <property type="match status" value="1"/>
</dbReference>
<protein>
    <recommendedName>
        <fullName evidence="8">VCBS repeat-containing protein</fullName>
    </recommendedName>
</protein>
<organism evidence="6 7">
    <name type="scientific">Canibacter oris</name>
    <dbReference type="NCBI Taxonomy" id="1365628"/>
    <lineage>
        <taxon>Bacteria</taxon>
        <taxon>Bacillati</taxon>
        <taxon>Actinomycetota</taxon>
        <taxon>Actinomycetes</taxon>
        <taxon>Micrococcales</taxon>
        <taxon>Microbacteriaceae</taxon>
        <taxon>Canibacter</taxon>
    </lineage>
</organism>
<keyword evidence="4" id="KW-1133">Transmembrane helix</keyword>
<dbReference type="PROSITE" id="PS51470">
    <property type="entry name" value="FG_GAP"/>
    <property type="match status" value="2"/>
</dbReference>
<dbReference type="Pfam" id="PF01839">
    <property type="entry name" value="FG-GAP"/>
    <property type="match status" value="2"/>
</dbReference>
<evidence type="ECO:0000313" key="6">
    <source>
        <dbReference type="EMBL" id="MBB4072195.1"/>
    </source>
</evidence>
<gene>
    <name evidence="6" type="ORF">F5897_001525</name>
</gene>
<keyword evidence="3" id="KW-0325">Glycoprotein</keyword>
<evidence type="ECO:0000256" key="3">
    <source>
        <dbReference type="ARBA" id="ARBA00023180"/>
    </source>
</evidence>
<evidence type="ECO:0000256" key="1">
    <source>
        <dbReference type="ARBA" id="ARBA00022729"/>
    </source>
</evidence>
<evidence type="ECO:0008006" key="8">
    <source>
        <dbReference type="Google" id="ProtNLM"/>
    </source>
</evidence>
<dbReference type="SMART" id="SM00191">
    <property type="entry name" value="Int_alpha"/>
    <property type="match status" value="2"/>
</dbReference>
<keyword evidence="4" id="KW-0472">Membrane</keyword>
<dbReference type="PANTHER" id="PTHR46580:SF2">
    <property type="entry name" value="MAM DOMAIN-CONTAINING PROTEIN"/>
    <property type="match status" value="1"/>
</dbReference>
<feature type="transmembrane region" description="Helical" evidence="4">
    <location>
        <begin position="614"/>
        <end position="633"/>
    </location>
</feature>
<keyword evidence="1 5" id="KW-0732">Signal</keyword>
<dbReference type="Proteomes" id="UP000571183">
    <property type="component" value="Unassembled WGS sequence"/>
</dbReference>
<keyword evidence="2" id="KW-0677">Repeat</keyword>
<comment type="caution">
    <text evidence="6">The sequence shown here is derived from an EMBL/GenBank/DDBJ whole genome shotgun (WGS) entry which is preliminary data.</text>
</comment>
<dbReference type="InterPro" id="IPR013517">
    <property type="entry name" value="FG-GAP"/>
</dbReference>
<feature type="chain" id="PRO_5033041816" description="VCBS repeat-containing protein" evidence="5">
    <location>
        <begin position="29"/>
        <end position="639"/>
    </location>
</feature>
<name>A0A840DKF3_9MICO</name>
<dbReference type="PANTHER" id="PTHR46580">
    <property type="entry name" value="SENSOR KINASE-RELATED"/>
    <property type="match status" value="1"/>
</dbReference>
<evidence type="ECO:0000256" key="2">
    <source>
        <dbReference type="ARBA" id="ARBA00022737"/>
    </source>
</evidence>
<dbReference type="InterPro" id="IPR028994">
    <property type="entry name" value="Integrin_alpha_N"/>
</dbReference>
<evidence type="ECO:0000256" key="4">
    <source>
        <dbReference type="SAM" id="Phobius"/>
    </source>
</evidence>
<evidence type="ECO:0000256" key="5">
    <source>
        <dbReference type="SAM" id="SignalP"/>
    </source>
</evidence>
<feature type="signal peptide" evidence="5">
    <location>
        <begin position="1"/>
        <end position="28"/>
    </location>
</feature>
<accession>A0A840DKF3</accession>
<sequence length="639" mass="63481">MSLLSKTLTFSAAAALAMTSLAVTPAAAENSVIPGPVNGYGSTSASCDVNGDGVLDYITGSYWFTEQQAAVYLGPVTAASTPIVFTPGGSSFNMGINVACDGDLNGDGFADMLFTSQAESTTIVFGAASLQGGALSEIGAAGVRLNGYQILKAFPVGDLTGDGRAEFAIVTANAVYLYDRLPESGQFDPQQATKIVTGGSHTVLAAAAAGDVNGDGKQDLVLGSPNSSQGGQFAGAAYVLTAVPLSACSELNLQQGFSGFTVLGPESGHALLGTSVAGIGDINGDGFADLLLGAPGDENVQGAERPGGAAVVLGSAAADTVSTAPQATGAPSVSDAAAVPRGWWLTGLSAGDHLGENMVAAVRTGGTTQLLLGAMDGVIGDAPEKSGYAVVLDAQVLLENGVNALPRSLQEMAAVDPRVQVFHSTVAEARFGRSFAALAASAEQLQLVVAAPANFSQLGTEPQLHMLQLQVQQPAVATLQVSAGAAAVGDTVTVTATGLQPGAAADFSLHSDPLALGTVTADAAGTAELSFTVPAGAAVGQHELRVIQKVGLTTREAGVAFAVQAAAVPPATGEVTAPAGGAATQPTAEKAATAHNAKVADKAPLAITGNGNQALVWVIAAVVILGGGAAVVIGRRMRR</sequence>
<evidence type="ECO:0000313" key="7">
    <source>
        <dbReference type="Proteomes" id="UP000571183"/>
    </source>
</evidence>
<dbReference type="Gene3D" id="2.130.10.130">
    <property type="entry name" value="Integrin alpha, N-terminal"/>
    <property type="match status" value="2"/>
</dbReference>
<reference evidence="6" key="1">
    <citation type="submission" date="2020-08" db="EMBL/GenBank/DDBJ databases">
        <title>Sequencing the genomes of 1000 actinobacteria strains.</title>
        <authorList>
            <person name="Klenk H.-P."/>
        </authorList>
    </citation>
    <scope>NUCLEOTIDE SEQUENCE [LARGE SCALE GENOMIC DNA]</scope>
    <source>
        <strain evidence="6">DSM 27064</strain>
    </source>
</reference>
<dbReference type="AlphaFoldDB" id="A0A840DKF3"/>
<dbReference type="EMBL" id="JACIFD010000019">
    <property type="protein sequence ID" value="MBB4072195.1"/>
    <property type="molecule type" value="Genomic_DNA"/>
</dbReference>
<keyword evidence="4" id="KW-0812">Transmembrane</keyword>